<feature type="repeat" description="TPR" evidence="1">
    <location>
        <begin position="722"/>
        <end position="755"/>
    </location>
</feature>
<evidence type="ECO:0000259" key="3">
    <source>
        <dbReference type="Pfam" id="PF00931"/>
    </source>
</evidence>
<comment type="caution">
    <text evidence="4">The sequence shown here is derived from an EMBL/GenBank/DDBJ whole genome shotgun (WGS) entry which is preliminary data.</text>
</comment>
<keyword evidence="5" id="KW-1185">Reference proteome</keyword>
<dbReference type="OrthoDB" id="431454at2759"/>
<dbReference type="CDD" id="cd21037">
    <property type="entry name" value="MLKL_NTD"/>
    <property type="match status" value="1"/>
</dbReference>
<dbReference type="AlphaFoldDB" id="A0A9P6CZ34"/>
<evidence type="ECO:0000256" key="2">
    <source>
        <dbReference type="SAM" id="Coils"/>
    </source>
</evidence>
<evidence type="ECO:0000313" key="4">
    <source>
        <dbReference type="EMBL" id="KAF9477248.1"/>
    </source>
</evidence>
<evidence type="ECO:0000256" key="1">
    <source>
        <dbReference type="PROSITE-ProRule" id="PRU00339"/>
    </source>
</evidence>
<dbReference type="SUPFAM" id="SSF52540">
    <property type="entry name" value="P-loop containing nucleoside triphosphate hydrolases"/>
    <property type="match status" value="1"/>
</dbReference>
<organism evidence="4 5">
    <name type="scientific">Pholiota conissans</name>
    <dbReference type="NCBI Taxonomy" id="109636"/>
    <lineage>
        <taxon>Eukaryota</taxon>
        <taxon>Fungi</taxon>
        <taxon>Dikarya</taxon>
        <taxon>Basidiomycota</taxon>
        <taxon>Agaricomycotina</taxon>
        <taxon>Agaricomycetes</taxon>
        <taxon>Agaricomycetidae</taxon>
        <taxon>Agaricales</taxon>
        <taxon>Agaricineae</taxon>
        <taxon>Strophariaceae</taxon>
        <taxon>Pholiota</taxon>
    </lineage>
</organism>
<dbReference type="Gene3D" id="3.40.50.300">
    <property type="entry name" value="P-loop containing nucleotide triphosphate hydrolases"/>
    <property type="match status" value="1"/>
</dbReference>
<dbReference type="InterPro" id="IPR002182">
    <property type="entry name" value="NB-ARC"/>
</dbReference>
<dbReference type="GO" id="GO:0007166">
    <property type="term" value="P:cell surface receptor signaling pathway"/>
    <property type="evidence" value="ECO:0007669"/>
    <property type="project" value="InterPro"/>
</dbReference>
<dbReference type="EMBL" id="MU155267">
    <property type="protein sequence ID" value="KAF9477248.1"/>
    <property type="molecule type" value="Genomic_DNA"/>
</dbReference>
<feature type="domain" description="NB-ARC" evidence="3">
    <location>
        <begin position="307"/>
        <end position="405"/>
    </location>
</feature>
<feature type="coiled-coil region" evidence="2">
    <location>
        <begin position="191"/>
        <end position="259"/>
    </location>
</feature>
<dbReference type="PROSITE" id="PS50005">
    <property type="entry name" value="TPR"/>
    <property type="match status" value="3"/>
</dbReference>
<sequence length="1157" mass="129949">MRIEQNPFRSDELRSVQIFRLERRRIGVAGVGRCPIFEDAREIEVDIDRMWHSGGETRSILYCTILNTYAMEATESAPDALLRLPLSTSSPHSERDKLNMSSTNTLILCTSNPPGGTQSSTSAVDTSIQLTNTVLAIVKEVGDMLNGVPYVKSLSGVILQIIKVRDELKVNKKRCGEIIDKVMRMTKKIFEKLAEVAKSDQRDKLAKLEEQLKGHERMLVDVHTALQKHQSRSKFDRLINRGLDELNEHDRRLDELKTDLILDIIFHITVEQASTTVPLAQPQATTERTETIDHLLPPKPHFLVERESQVEQALEILLRQEPTRIAILGGGGFGKTTLVRTLLHDSRMEERFEARYFLSCEGMSDADALLLGIGTMLGIKAVPLAMLTSIRGILQTSITLLCLDNFETSWEPFETRTKVEELLESISDIPNLSLMITIRGEQRPSKVAWSKPLLLPLSTLSLEGAQEIVAKIASENTIDKFTIRLLEAIDGIPLAITIVATLLRDGEDSESLWTRWSTDSTQIIYIGDDRQSNLDRSISLSVNSSRMAKNPDARLLLAALSLLPDGFPKGSALENLQDCLGIPSIHTIIQTLRTVALVQVINPDTSSRIQMLSPIRLFCQHFLVQEIADALPKTVNHYVDLLLAARYNRENSVNYHKITSEVKNMHTIFQKLFLAKIQEHNLAVLVKALDYLTKWSTYIGYYSKDTIQSALIKTRYIPTLHAQCLFSIAELYYFEDDYTHAIEHFQEAAHLSQLTRETILEAEALCRLGDTLYIMSELDKAEDVLKTSLMLFVTENITGGQAIACFSLGQTHLARHQHQEAEIYLTRALEGFKQISDHIGQANATNSLAQLHISLCNLIKAEEFSNKALEIAKKANYAIGEGNALHELGEIYLGVDRIMNACQVLEKALSIFKHQNSLISQLSVVHILGEVYIQLDQLSAAETLLESYSQTDLGTVYSGHVLTALGWLYTCGDCFDIAEHHLNTALQLFQKLKHWPGKANVLAHLGIIYLKLGQFDKAEQMVKFVLILGATCDVEMRRLWVLGDLYIIKKQFDDAQTALNSAMANAKKAICTYQQGNIVRSLGIFHIKRGHVDRAIRAFKQALTFHRAAQWVSEQATDFIQLGEAYKMLGRSEEAAAAFKEADELMESVREARKLVK</sequence>
<dbReference type="Pfam" id="PF13181">
    <property type="entry name" value="TPR_8"/>
    <property type="match status" value="1"/>
</dbReference>
<feature type="repeat" description="TPR" evidence="1">
    <location>
        <begin position="1116"/>
        <end position="1149"/>
    </location>
</feature>
<protein>
    <submittedName>
        <fullName evidence="4">TPR-like protein</fullName>
    </submittedName>
</protein>
<dbReference type="PANTHER" id="PTHR10098">
    <property type="entry name" value="RAPSYN-RELATED"/>
    <property type="match status" value="1"/>
</dbReference>
<dbReference type="Pfam" id="PF13424">
    <property type="entry name" value="TPR_12"/>
    <property type="match status" value="2"/>
</dbReference>
<name>A0A9P6CZ34_9AGAR</name>
<dbReference type="InterPro" id="IPR019734">
    <property type="entry name" value="TPR_rpt"/>
</dbReference>
<reference evidence="4" key="1">
    <citation type="submission" date="2020-11" db="EMBL/GenBank/DDBJ databases">
        <authorList>
            <consortium name="DOE Joint Genome Institute"/>
            <person name="Ahrendt S."/>
            <person name="Riley R."/>
            <person name="Andreopoulos W."/>
            <person name="Labutti K."/>
            <person name="Pangilinan J."/>
            <person name="Ruiz-Duenas F.J."/>
            <person name="Barrasa J.M."/>
            <person name="Sanchez-Garcia M."/>
            <person name="Camarero S."/>
            <person name="Miyauchi S."/>
            <person name="Serrano A."/>
            <person name="Linde D."/>
            <person name="Babiker R."/>
            <person name="Drula E."/>
            <person name="Ayuso-Fernandez I."/>
            <person name="Pacheco R."/>
            <person name="Padilla G."/>
            <person name="Ferreira P."/>
            <person name="Barriuso J."/>
            <person name="Kellner H."/>
            <person name="Castanera R."/>
            <person name="Alfaro M."/>
            <person name="Ramirez L."/>
            <person name="Pisabarro A.G."/>
            <person name="Kuo A."/>
            <person name="Tritt A."/>
            <person name="Lipzen A."/>
            <person name="He G."/>
            <person name="Yan M."/>
            <person name="Ng V."/>
            <person name="Cullen D."/>
            <person name="Martin F."/>
            <person name="Rosso M.-N."/>
            <person name="Henrissat B."/>
            <person name="Hibbett D."/>
            <person name="Martinez A.T."/>
            <person name="Grigoriev I.V."/>
        </authorList>
    </citation>
    <scope>NUCLEOTIDE SEQUENCE</scope>
    <source>
        <strain evidence="4">CIRM-BRFM 674</strain>
    </source>
</reference>
<dbReference type="SUPFAM" id="SSF48452">
    <property type="entry name" value="TPR-like"/>
    <property type="match status" value="3"/>
</dbReference>
<keyword evidence="2" id="KW-0175">Coiled coil</keyword>
<evidence type="ECO:0000313" key="5">
    <source>
        <dbReference type="Proteomes" id="UP000807469"/>
    </source>
</evidence>
<dbReference type="InterPro" id="IPR027417">
    <property type="entry name" value="P-loop_NTPase"/>
</dbReference>
<keyword evidence="1" id="KW-0802">TPR repeat</keyword>
<dbReference type="GO" id="GO:0043531">
    <property type="term" value="F:ADP binding"/>
    <property type="evidence" value="ECO:0007669"/>
    <property type="project" value="InterPro"/>
</dbReference>
<feature type="repeat" description="TPR" evidence="1">
    <location>
        <begin position="1076"/>
        <end position="1109"/>
    </location>
</feature>
<dbReference type="InterPro" id="IPR059179">
    <property type="entry name" value="MLKL-like_MCAfunc"/>
</dbReference>
<proteinExistence type="predicted"/>
<dbReference type="Gene3D" id="1.20.930.20">
    <property type="entry name" value="Adaptor protein Cbl, N-terminal domain"/>
    <property type="match status" value="1"/>
</dbReference>
<dbReference type="Proteomes" id="UP000807469">
    <property type="component" value="Unassembled WGS sequence"/>
</dbReference>
<dbReference type="InterPro" id="IPR011990">
    <property type="entry name" value="TPR-like_helical_dom_sf"/>
</dbReference>
<dbReference type="Pfam" id="PF00931">
    <property type="entry name" value="NB-ARC"/>
    <property type="match status" value="1"/>
</dbReference>
<gene>
    <name evidence="4" type="ORF">BDN70DRAFT_947724</name>
</gene>
<dbReference type="SMART" id="SM00028">
    <property type="entry name" value="TPR"/>
    <property type="match status" value="10"/>
</dbReference>
<dbReference type="Gene3D" id="1.25.40.10">
    <property type="entry name" value="Tetratricopeptide repeat domain"/>
    <property type="match status" value="3"/>
</dbReference>
<accession>A0A9P6CZ34</accession>
<dbReference type="InterPro" id="IPR036537">
    <property type="entry name" value="Adaptor_Cbl_N_dom_sf"/>
</dbReference>